<dbReference type="AlphaFoldDB" id="A0A836KJA8"/>
<feature type="region of interest" description="Disordered" evidence="1">
    <location>
        <begin position="1"/>
        <end position="55"/>
    </location>
</feature>
<name>A0A836KJA8_9TRYP</name>
<sequence length="637" mass="67508">MGSCCSTSDTADSAESAAPPTPRTTRTTAKSPISTYTLPRNPMNDLVSALPPSPVKPSVSAISVLRGNGMKEASWTAARAAGPPAARKDRLTLAPPASQAFSTLRVVEEESSGDSDADAFSEPEPMAAKAFIINPAEVYSPHRQQQPEQEAAEQQMVGVAALTSSSSDVTPERVTAPTATPRQGEDRTRGPSTARVEEVPPTPKDENVRTLPADDARVLQRAPPPPPPPAASAASITPKEMNLDGEMHGVDQVHQAHGEAAGNVKPEEAVAAAKIHEEVTEEEQEPNLLADITRSRQEKQRRYPSELSIDAAKDAPLDISMGTSDSPPPKIAHNVNGSAHADVNAAPEIPMGTMVVPEQAVGPTSNVACEIPRRHEYPALEESPQLHGNLSDKISRQTESVTHEQHPKTPEGYYAEGTSIMPPPCSIQQPPQAEHISQSKERELEGPPLHWETSHGVCVPPRAYRPLHPGANVLWSSKHPNAPEVAAKISAEVVLCDSGSAEENAEEQGVARGLGSNAENPITFTSSPEDNRPLSMDKDRVYTMGNTDLVEMLQPFVGSAVPSVALFAPREVADKPVASLELPATSPMQAAENTASADAEAPRRMPPPLPSDCNDAARATPLPSRPAPPSIMSPPPA</sequence>
<feature type="region of interest" description="Disordered" evidence="1">
    <location>
        <begin position="277"/>
        <end position="336"/>
    </location>
</feature>
<feature type="compositionally biased region" description="Basic and acidic residues" evidence="1">
    <location>
        <begin position="183"/>
        <end position="218"/>
    </location>
</feature>
<keyword evidence="3" id="KW-1185">Reference proteome</keyword>
<accession>A0A836KJA8</accession>
<feature type="compositionally biased region" description="Low complexity" evidence="1">
    <location>
        <begin position="1"/>
        <end position="29"/>
    </location>
</feature>
<dbReference type="EMBL" id="JAFHLR010000034">
    <property type="protein sequence ID" value="KAG5467738.1"/>
    <property type="molecule type" value="Genomic_DNA"/>
</dbReference>
<dbReference type="Proteomes" id="UP000674143">
    <property type="component" value="Unassembled WGS sequence"/>
</dbReference>
<feature type="compositionally biased region" description="Basic and acidic residues" evidence="1">
    <location>
        <begin position="293"/>
        <end position="304"/>
    </location>
</feature>
<feature type="region of interest" description="Disordered" evidence="1">
    <location>
        <begin position="500"/>
        <end position="536"/>
    </location>
</feature>
<feature type="compositionally biased region" description="Low complexity" evidence="1">
    <location>
        <begin position="144"/>
        <end position="155"/>
    </location>
</feature>
<reference evidence="3" key="2">
    <citation type="journal article" date="2021" name="Sci. Data">
        <title>Chromosome-scale genome sequencing, assembly and annotation of six genomes from subfamily Leishmaniinae.</title>
        <authorList>
            <person name="Almutairi H."/>
            <person name="Urbaniak M.D."/>
            <person name="Bates M.D."/>
            <person name="Jariyapan N."/>
            <person name="Kwakye-Nuako G."/>
            <person name="Thomaz Soccol V."/>
            <person name="Al-Salem W.S."/>
            <person name="Dillon R.J."/>
            <person name="Bates P.A."/>
            <person name="Gatherer D."/>
        </authorList>
    </citation>
    <scope>NUCLEOTIDE SEQUENCE [LARGE SCALE GENOMIC DNA]</scope>
</reference>
<protein>
    <submittedName>
        <fullName evidence="2">Uncharacterized protein</fullName>
    </submittedName>
</protein>
<dbReference type="RefSeq" id="XP_067059540.1">
    <property type="nucleotide sequence ID" value="XM_067202890.1"/>
</dbReference>
<evidence type="ECO:0000313" key="2">
    <source>
        <dbReference type="EMBL" id="KAG5467738.1"/>
    </source>
</evidence>
<evidence type="ECO:0000256" key="1">
    <source>
        <dbReference type="SAM" id="MobiDB-lite"/>
    </source>
</evidence>
<feature type="compositionally biased region" description="Low complexity" evidence="1">
    <location>
        <begin position="590"/>
        <end position="599"/>
    </location>
</feature>
<feature type="compositionally biased region" description="Acidic residues" evidence="1">
    <location>
        <begin position="109"/>
        <end position="121"/>
    </location>
</feature>
<gene>
    <name evidence="2" type="ORF">LSCM4_00817</name>
</gene>
<comment type="caution">
    <text evidence="2">The sequence shown here is derived from an EMBL/GenBank/DDBJ whole genome shotgun (WGS) entry which is preliminary data.</text>
</comment>
<reference evidence="3" key="1">
    <citation type="journal article" date="2021" name="Microbiol. Resour. Announc.">
        <title>LGAAP: Leishmaniinae Genome Assembly and Annotation Pipeline.</title>
        <authorList>
            <person name="Almutairi H."/>
            <person name="Urbaniak M.D."/>
            <person name="Bates M.D."/>
            <person name="Jariyapan N."/>
            <person name="Kwakye-Nuako G."/>
            <person name="Thomaz-Soccol V."/>
            <person name="Al-Salem W.S."/>
            <person name="Dillon R.J."/>
            <person name="Bates P.A."/>
            <person name="Gatherer D."/>
        </authorList>
    </citation>
    <scope>NUCLEOTIDE SEQUENCE [LARGE SCALE GENOMIC DNA]</scope>
</reference>
<feature type="compositionally biased region" description="Pro residues" evidence="1">
    <location>
        <begin position="623"/>
        <end position="637"/>
    </location>
</feature>
<feature type="region of interest" description="Disordered" evidence="1">
    <location>
        <begin position="395"/>
        <end position="440"/>
    </location>
</feature>
<evidence type="ECO:0000313" key="3">
    <source>
        <dbReference type="Proteomes" id="UP000674143"/>
    </source>
</evidence>
<feature type="region of interest" description="Disordered" evidence="1">
    <location>
        <begin position="105"/>
        <end position="124"/>
    </location>
</feature>
<dbReference type="GeneID" id="92356824"/>
<feature type="region of interest" description="Disordered" evidence="1">
    <location>
        <begin position="133"/>
        <end position="241"/>
    </location>
</feature>
<feature type="compositionally biased region" description="Polar residues" evidence="1">
    <location>
        <begin position="517"/>
        <end position="528"/>
    </location>
</feature>
<feature type="compositionally biased region" description="Basic and acidic residues" evidence="1">
    <location>
        <begin position="395"/>
        <end position="409"/>
    </location>
</feature>
<proteinExistence type="predicted"/>
<organism evidence="2 3">
    <name type="scientific">Leishmania orientalis</name>
    <dbReference type="NCBI Taxonomy" id="2249476"/>
    <lineage>
        <taxon>Eukaryota</taxon>
        <taxon>Discoba</taxon>
        <taxon>Euglenozoa</taxon>
        <taxon>Kinetoplastea</taxon>
        <taxon>Metakinetoplastina</taxon>
        <taxon>Trypanosomatida</taxon>
        <taxon>Trypanosomatidae</taxon>
        <taxon>Leishmaniinae</taxon>
        <taxon>Leishmania</taxon>
    </lineage>
</organism>
<feature type="region of interest" description="Disordered" evidence="1">
    <location>
        <begin position="583"/>
        <end position="637"/>
    </location>
</feature>
<dbReference type="KEGG" id="loi:92356824"/>